<dbReference type="InterPro" id="IPR005467">
    <property type="entry name" value="His_kinase_dom"/>
</dbReference>
<dbReference type="Proteomes" id="UP000466966">
    <property type="component" value="Unassembled WGS sequence"/>
</dbReference>
<evidence type="ECO:0000256" key="5">
    <source>
        <dbReference type="ARBA" id="ARBA00023012"/>
    </source>
</evidence>
<name>A0A844YZT1_9SPHN</name>
<proteinExistence type="predicted"/>
<evidence type="ECO:0000256" key="1">
    <source>
        <dbReference type="ARBA" id="ARBA00000085"/>
    </source>
</evidence>
<evidence type="ECO:0000313" key="8">
    <source>
        <dbReference type="EMBL" id="MXO72271.1"/>
    </source>
</evidence>
<evidence type="ECO:0000256" key="3">
    <source>
        <dbReference type="ARBA" id="ARBA00022679"/>
    </source>
</evidence>
<evidence type="ECO:0000259" key="7">
    <source>
        <dbReference type="PROSITE" id="PS50109"/>
    </source>
</evidence>
<reference evidence="8 9" key="1">
    <citation type="submission" date="2019-12" db="EMBL/GenBank/DDBJ databases">
        <title>Genomic-based taxomic classification of the family Erythrobacteraceae.</title>
        <authorList>
            <person name="Xu L."/>
        </authorList>
    </citation>
    <scope>NUCLEOTIDE SEQUENCE [LARGE SCALE GENOMIC DNA]</scope>
    <source>
        <strain evidence="8 9">M0322</strain>
    </source>
</reference>
<comment type="catalytic activity">
    <reaction evidence="1">
        <text>ATP + protein L-histidine = ADP + protein N-phospho-L-histidine.</text>
        <dbReference type="EC" id="2.7.13.3"/>
    </reaction>
</comment>
<dbReference type="InterPro" id="IPR004358">
    <property type="entry name" value="Sig_transdc_His_kin-like_C"/>
</dbReference>
<evidence type="ECO:0000256" key="6">
    <source>
        <dbReference type="SAM" id="MobiDB-lite"/>
    </source>
</evidence>
<keyword evidence="9" id="KW-1185">Reference proteome</keyword>
<dbReference type="AlphaFoldDB" id="A0A844YZT1"/>
<dbReference type="RefSeq" id="WP_160772190.1">
    <property type="nucleotide sequence ID" value="NZ_WTYV01000004.1"/>
</dbReference>
<keyword evidence="5" id="KW-0902">Two-component regulatory system</keyword>
<dbReference type="EMBL" id="WTYV01000004">
    <property type="protein sequence ID" value="MXO72271.1"/>
    <property type="molecule type" value="Genomic_DNA"/>
</dbReference>
<protein>
    <recommendedName>
        <fullName evidence="2">histidine kinase</fullName>
        <ecNumber evidence="2">2.7.13.3</ecNumber>
    </recommendedName>
</protein>
<sequence>MASTVPLLTRARTDGRDWLVEADEPLAGLQRRTGGDLPGIIIAPALLELVRKARTYGLRLARAVQARDVSEQVSAWVEVEPDAEGGGCRITISNWRSMPVSDPAPSLERERQVALARMTAELTARLGPKQEVLVAESASPELQPLLARMVEGRWRPWTDFVELEGDSHQQPVHWRLLDGARLKLAGSDRDWRATLVPLGKPIAGSGGFELLLSPDLPPPEAPPAPPQPEPVTDARSRQPGLGRDIAPVLRQPVARIIANAETIRTQMAGPLADEYSAYAADIAAAGEHLLALIDDLTTLELVEDEQFTTAPDRIDLADVARRAAGILGVRARDRGITIDAPKPDEAAPAVGEFRRVLQILLNLLGNAINYSPEGAGVWLRVEQEGDRARIIVADQGEGLDEEQQARVFGKFERLGRSGDGGSGLGLYISRRLAEAMGGSLGVESARGQGARFILELPGFADRRAEPRA</sequence>
<dbReference type="GO" id="GO:0000155">
    <property type="term" value="F:phosphorelay sensor kinase activity"/>
    <property type="evidence" value="ECO:0007669"/>
    <property type="project" value="InterPro"/>
</dbReference>
<dbReference type="InterPro" id="IPR003594">
    <property type="entry name" value="HATPase_dom"/>
</dbReference>
<dbReference type="SUPFAM" id="SSF55874">
    <property type="entry name" value="ATPase domain of HSP90 chaperone/DNA topoisomerase II/histidine kinase"/>
    <property type="match status" value="1"/>
</dbReference>
<dbReference type="SMART" id="SM00387">
    <property type="entry name" value="HATPase_c"/>
    <property type="match status" value="1"/>
</dbReference>
<dbReference type="EC" id="2.7.13.3" evidence="2"/>
<dbReference type="Gene3D" id="3.30.565.10">
    <property type="entry name" value="Histidine kinase-like ATPase, C-terminal domain"/>
    <property type="match status" value="1"/>
</dbReference>
<dbReference type="InterPro" id="IPR050736">
    <property type="entry name" value="Sensor_HK_Regulatory"/>
</dbReference>
<dbReference type="PRINTS" id="PR00344">
    <property type="entry name" value="BCTRLSENSOR"/>
</dbReference>
<feature type="compositionally biased region" description="Pro residues" evidence="6">
    <location>
        <begin position="215"/>
        <end position="229"/>
    </location>
</feature>
<feature type="domain" description="Histidine kinase" evidence="7">
    <location>
        <begin position="244"/>
        <end position="460"/>
    </location>
</feature>
<dbReference type="PANTHER" id="PTHR43711">
    <property type="entry name" value="TWO-COMPONENT HISTIDINE KINASE"/>
    <property type="match status" value="1"/>
</dbReference>
<keyword evidence="3" id="KW-0808">Transferase</keyword>
<dbReference type="SUPFAM" id="SSF47384">
    <property type="entry name" value="Homodimeric domain of signal transducing histidine kinase"/>
    <property type="match status" value="1"/>
</dbReference>
<dbReference type="InterPro" id="IPR036097">
    <property type="entry name" value="HisK_dim/P_sf"/>
</dbReference>
<evidence type="ECO:0000313" key="9">
    <source>
        <dbReference type="Proteomes" id="UP000466966"/>
    </source>
</evidence>
<organism evidence="8 9">
    <name type="scientific">Alteraurantiacibacter buctensis</name>
    <dbReference type="NCBI Taxonomy" id="1503981"/>
    <lineage>
        <taxon>Bacteria</taxon>
        <taxon>Pseudomonadati</taxon>
        <taxon>Pseudomonadota</taxon>
        <taxon>Alphaproteobacteria</taxon>
        <taxon>Sphingomonadales</taxon>
        <taxon>Erythrobacteraceae</taxon>
        <taxon>Alteraurantiacibacter</taxon>
    </lineage>
</organism>
<dbReference type="PROSITE" id="PS50109">
    <property type="entry name" value="HIS_KIN"/>
    <property type="match status" value="1"/>
</dbReference>
<comment type="caution">
    <text evidence="8">The sequence shown here is derived from an EMBL/GenBank/DDBJ whole genome shotgun (WGS) entry which is preliminary data.</text>
</comment>
<dbReference type="OrthoDB" id="7933832at2"/>
<dbReference type="PANTHER" id="PTHR43711:SF1">
    <property type="entry name" value="HISTIDINE KINASE 1"/>
    <property type="match status" value="1"/>
</dbReference>
<accession>A0A844YZT1</accession>
<evidence type="ECO:0000256" key="2">
    <source>
        <dbReference type="ARBA" id="ARBA00012438"/>
    </source>
</evidence>
<dbReference type="InterPro" id="IPR036890">
    <property type="entry name" value="HATPase_C_sf"/>
</dbReference>
<feature type="region of interest" description="Disordered" evidence="6">
    <location>
        <begin position="209"/>
        <end position="243"/>
    </location>
</feature>
<dbReference type="Pfam" id="PF02518">
    <property type="entry name" value="HATPase_c"/>
    <property type="match status" value="1"/>
</dbReference>
<gene>
    <name evidence="8" type="ORF">GRI99_11600</name>
</gene>
<keyword evidence="4 8" id="KW-0418">Kinase</keyword>
<evidence type="ECO:0000256" key="4">
    <source>
        <dbReference type="ARBA" id="ARBA00022777"/>
    </source>
</evidence>